<dbReference type="RefSeq" id="WP_171203712.1">
    <property type="nucleotide sequence ID" value="NZ_BAAANP010000039.1"/>
</dbReference>
<name>A0A849BKW9_9ACTN</name>
<dbReference type="Pfam" id="PF00563">
    <property type="entry name" value="EAL"/>
    <property type="match status" value="1"/>
</dbReference>
<dbReference type="Proteomes" id="UP000555552">
    <property type="component" value="Unassembled WGS sequence"/>
</dbReference>
<dbReference type="EMBL" id="JABEMA010000223">
    <property type="protein sequence ID" value="NNH23929.1"/>
    <property type="molecule type" value="Genomic_DNA"/>
</dbReference>
<dbReference type="InterPro" id="IPR001633">
    <property type="entry name" value="EAL_dom"/>
</dbReference>
<evidence type="ECO:0000313" key="2">
    <source>
        <dbReference type="EMBL" id="NNH23929.1"/>
    </source>
</evidence>
<dbReference type="InterPro" id="IPR052340">
    <property type="entry name" value="RNase_Y/CdgJ"/>
</dbReference>
<evidence type="ECO:0000259" key="1">
    <source>
        <dbReference type="PROSITE" id="PS51833"/>
    </source>
</evidence>
<dbReference type="Gene3D" id="1.10.3210.10">
    <property type="entry name" value="Hypothetical protein af1432"/>
    <property type="match status" value="1"/>
</dbReference>
<feature type="domain" description="HDOD" evidence="1">
    <location>
        <begin position="210"/>
        <end position="395"/>
    </location>
</feature>
<dbReference type="AlphaFoldDB" id="A0A849BKW9"/>
<dbReference type="InterPro" id="IPR014408">
    <property type="entry name" value="dGMP_Pdiesterase_EAL/HD-GYP"/>
</dbReference>
<reference evidence="2 3" key="1">
    <citation type="submission" date="2020-05" db="EMBL/GenBank/DDBJ databases">
        <title>MicrobeNet Type strains.</title>
        <authorList>
            <person name="Nicholson A.C."/>
        </authorList>
    </citation>
    <scope>NUCLEOTIDE SEQUENCE [LARGE SCALE GENOMIC DNA]</scope>
    <source>
        <strain evidence="2 3">JCM 14547</strain>
    </source>
</reference>
<dbReference type="Gene3D" id="3.20.20.450">
    <property type="entry name" value="EAL domain"/>
    <property type="match status" value="1"/>
</dbReference>
<dbReference type="PIRSF" id="PIRSF003180">
    <property type="entry name" value="DiGMPpdiest_YuxH"/>
    <property type="match status" value="1"/>
</dbReference>
<dbReference type="PANTHER" id="PTHR33525">
    <property type="match status" value="1"/>
</dbReference>
<keyword evidence="3" id="KW-1185">Reference proteome</keyword>
<dbReference type="InterPro" id="IPR035919">
    <property type="entry name" value="EAL_sf"/>
</dbReference>
<dbReference type="PANTHER" id="PTHR33525:SF4">
    <property type="entry name" value="CYCLIC DI-GMP PHOSPHODIESTERASE CDGJ"/>
    <property type="match status" value="1"/>
</dbReference>
<organism evidence="2 3">
    <name type="scientific">Pseudokineococcus marinus</name>
    <dbReference type="NCBI Taxonomy" id="351215"/>
    <lineage>
        <taxon>Bacteria</taxon>
        <taxon>Bacillati</taxon>
        <taxon>Actinomycetota</taxon>
        <taxon>Actinomycetes</taxon>
        <taxon>Kineosporiales</taxon>
        <taxon>Kineosporiaceae</taxon>
        <taxon>Pseudokineococcus</taxon>
    </lineage>
</organism>
<protein>
    <submittedName>
        <fullName evidence="2">HDOD domain-containing protein</fullName>
    </submittedName>
</protein>
<accession>A0A849BKW9</accession>
<dbReference type="Pfam" id="PF08668">
    <property type="entry name" value="HDOD"/>
    <property type="match status" value="1"/>
</dbReference>
<evidence type="ECO:0000313" key="3">
    <source>
        <dbReference type="Proteomes" id="UP000555552"/>
    </source>
</evidence>
<gene>
    <name evidence="2" type="ORF">HLB09_12695</name>
</gene>
<comment type="caution">
    <text evidence="2">The sequence shown here is derived from an EMBL/GenBank/DDBJ whole genome shotgun (WGS) entry which is preliminary data.</text>
</comment>
<proteinExistence type="predicted"/>
<dbReference type="InterPro" id="IPR013976">
    <property type="entry name" value="HDOD"/>
</dbReference>
<dbReference type="PROSITE" id="PS51833">
    <property type="entry name" value="HDOD"/>
    <property type="match status" value="1"/>
</dbReference>
<dbReference type="SUPFAM" id="SSF141868">
    <property type="entry name" value="EAL domain-like"/>
    <property type="match status" value="1"/>
</dbReference>
<dbReference type="SUPFAM" id="SSF109604">
    <property type="entry name" value="HD-domain/PDEase-like"/>
    <property type="match status" value="1"/>
</dbReference>
<sequence>MVTSTRLPLARQSVVDAGGRRVGYELLFRGEGAAPGGPGWDAAAQDRATSAVISAAFGGLTPGPVGEGGLVFLNLTRSFLLGEVPLPVRPEGVVLEVLEDVPVDDALREGLVRLRGEGYVLALDDYVGDDERLALVPLVDVVKVDVEAVRAAGRTPADVAARVRLASPDVRLLAERVEGPDDVEECAAAGYTWFQGFWFDRPRVVDGVALSPSQVVCARLLALLGEPDASARAVERLVQEDPALGLRVLRWVGSAGSGARTPVRSVSQALVLLGPRALRSWVVVALLGASSSSADPLDDVVRVLARARACELLAPERGLEGELYTVGLLSAVSDTTGAPVEQLVRETGLGPVGAAALLTGTGPVGPALVAVRALEGGSPWPSDLDGEGPGAAAVAAAHLEALAWATRIARGLTGAL</sequence>